<gene>
    <name evidence="2" type="ORF">HHJ74_06035</name>
    <name evidence="3" type="ORF">HHJ77_03000</name>
</gene>
<dbReference type="Proteomes" id="UP000582487">
    <property type="component" value="Unassembled WGS sequence"/>
</dbReference>
<feature type="transmembrane region" description="Helical" evidence="1">
    <location>
        <begin position="35"/>
        <end position="57"/>
    </location>
</feature>
<evidence type="ECO:0000313" key="3">
    <source>
        <dbReference type="EMBL" id="NMX02927.1"/>
    </source>
</evidence>
<proteinExistence type="predicted"/>
<reference evidence="4 5" key="1">
    <citation type="submission" date="2020-04" db="EMBL/GenBank/DDBJ databases">
        <title>Antimicrobial susceptibility and clonality of vaginal-derived multi-drug resistant Mobiluncus isolates in China.</title>
        <authorList>
            <person name="Zhang X."/>
        </authorList>
    </citation>
    <scope>NUCLEOTIDE SEQUENCE [LARGE SCALE GENOMIC DNA]</scope>
    <source>
        <strain evidence="3 4">12</strain>
        <strain evidence="2 5">7</strain>
    </source>
</reference>
<accession>A0A7Y0USI6</accession>
<evidence type="ECO:0000313" key="4">
    <source>
        <dbReference type="Proteomes" id="UP000575397"/>
    </source>
</evidence>
<dbReference type="EMBL" id="JABCUS010000005">
    <property type="protein sequence ID" value="NMX02927.1"/>
    <property type="molecule type" value="Genomic_DNA"/>
</dbReference>
<comment type="caution">
    <text evidence="3">The sequence shown here is derived from an EMBL/GenBank/DDBJ whole genome shotgun (WGS) entry which is preliminary data.</text>
</comment>
<evidence type="ECO:0000313" key="5">
    <source>
        <dbReference type="Proteomes" id="UP000582487"/>
    </source>
</evidence>
<keyword evidence="1" id="KW-0472">Membrane</keyword>
<keyword evidence="1" id="KW-1133">Transmembrane helix</keyword>
<dbReference type="AlphaFoldDB" id="A0A7Y0USI6"/>
<protein>
    <submittedName>
        <fullName evidence="3">Uncharacterized protein</fullName>
    </submittedName>
</protein>
<keyword evidence="1" id="KW-0812">Transmembrane</keyword>
<evidence type="ECO:0000313" key="2">
    <source>
        <dbReference type="EMBL" id="NMW93257.1"/>
    </source>
</evidence>
<dbReference type="EMBL" id="JABCUV010000005">
    <property type="protein sequence ID" value="NMW93257.1"/>
    <property type="molecule type" value="Genomic_DNA"/>
</dbReference>
<organism evidence="3 4">
    <name type="scientific">Mobiluncus mulieris</name>
    <dbReference type="NCBI Taxonomy" id="2052"/>
    <lineage>
        <taxon>Bacteria</taxon>
        <taxon>Bacillati</taxon>
        <taxon>Actinomycetota</taxon>
        <taxon>Actinomycetes</taxon>
        <taxon>Actinomycetales</taxon>
        <taxon>Actinomycetaceae</taxon>
        <taxon>Mobiluncus</taxon>
    </lineage>
</organism>
<dbReference type="Proteomes" id="UP000575397">
    <property type="component" value="Unassembled WGS sequence"/>
</dbReference>
<name>A0A7Y0USI6_9ACTO</name>
<sequence length="63" mass="7213">MKPELKQRSNNAKPLYVSTNLPLHQGIVKTEKAKICICLQFTAQTLLYTYLLILYSWEVTALA</sequence>
<evidence type="ECO:0000256" key="1">
    <source>
        <dbReference type="SAM" id="Phobius"/>
    </source>
</evidence>